<dbReference type="GeneID" id="83197727"/>
<dbReference type="AlphaFoldDB" id="A0A9W9TYB7"/>
<protein>
    <submittedName>
        <fullName evidence="1">Uncharacterized protein</fullName>
    </submittedName>
</protein>
<comment type="caution">
    <text evidence="1">The sequence shown here is derived from an EMBL/GenBank/DDBJ whole genome shotgun (WGS) entry which is preliminary data.</text>
</comment>
<name>A0A9W9TYB7_9EURO</name>
<dbReference type="Proteomes" id="UP001150941">
    <property type="component" value="Unassembled WGS sequence"/>
</dbReference>
<reference evidence="1" key="1">
    <citation type="submission" date="2022-11" db="EMBL/GenBank/DDBJ databases">
        <authorList>
            <person name="Petersen C."/>
        </authorList>
    </citation>
    <scope>NUCLEOTIDE SEQUENCE</scope>
    <source>
        <strain evidence="1">IBT 19713</strain>
    </source>
</reference>
<evidence type="ECO:0000313" key="1">
    <source>
        <dbReference type="EMBL" id="KAJ5246144.1"/>
    </source>
</evidence>
<evidence type="ECO:0000313" key="2">
    <source>
        <dbReference type="Proteomes" id="UP001150941"/>
    </source>
</evidence>
<sequence>MPSPKYGCPGKIAIPNAMQPGLLGRPSRRGSYSHLTLDFDSHEPWLRSWLAVLPHVDLASADGPDREQDGLGCPRSAICGCFCSTLEKAILFFFAAPSATAPVSARLRKEQPRGPIVSRVCLDWAVLQRDLTIYLLYHLHSRTPGVTGTPQWSRSDKYRERAQDFHRLLGVIAMSSLLEPRLVAISFFSLWTSPSRLVPLPFSLLPCGTSVP</sequence>
<dbReference type="RefSeq" id="XP_058333565.1">
    <property type="nucleotide sequence ID" value="XM_058470424.1"/>
</dbReference>
<reference evidence="1" key="2">
    <citation type="journal article" date="2023" name="IMA Fungus">
        <title>Comparative genomic study of the Penicillium genus elucidates a diverse pangenome and 15 lateral gene transfer events.</title>
        <authorList>
            <person name="Petersen C."/>
            <person name="Sorensen T."/>
            <person name="Nielsen M.R."/>
            <person name="Sondergaard T.E."/>
            <person name="Sorensen J.L."/>
            <person name="Fitzpatrick D.A."/>
            <person name="Frisvad J.C."/>
            <person name="Nielsen K.L."/>
        </authorList>
    </citation>
    <scope>NUCLEOTIDE SEQUENCE</scope>
    <source>
        <strain evidence="1">IBT 19713</strain>
    </source>
</reference>
<organism evidence="1 2">
    <name type="scientific">Penicillium chermesinum</name>
    <dbReference type="NCBI Taxonomy" id="63820"/>
    <lineage>
        <taxon>Eukaryota</taxon>
        <taxon>Fungi</taxon>
        <taxon>Dikarya</taxon>
        <taxon>Ascomycota</taxon>
        <taxon>Pezizomycotina</taxon>
        <taxon>Eurotiomycetes</taxon>
        <taxon>Eurotiomycetidae</taxon>
        <taxon>Eurotiales</taxon>
        <taxon>Aspergillaceae</taxon>
        <taxon>Penicillium</taxon>
    </lineage>
</organism>
<dbReference type="EMBL" id="JAPQKS010000002">
    <property type="protein sequence ID" value="KAJ5246144.1"/>
    <property type="molecule type" value="Genomic_DNA"/>
</dbReference>
<gene>
    <name evidence="1" type="ORF">N7468_001127</name>
</gene>
<accession>A0A9W9TYB7</accession>
<proteinExistence type="predicted"/>
<keyword evidence="2" id="KW-1185">Reference proteome</keyword>